<protein>
    <submittedName>
        <fullName evidence="1">Uncharacterized protein</fullName>
    </submittedName>
</protein>
<gene>
    <name evidence="1" type="ORF">EXE57_03755</name>
</gene>
<dbReference type="Proteomes" id="UP000294894">
    <property type="component" value="Chromosome"/>
</dbReference>
<evidence type="ECO:0000313" key="2">
    <source>
        <dbReference type="Proteomes" id="UP000294894"/>
    </source>
</evidence>
<dbReference type="EMBL" id="CP038267">
    <property type="protein sequence ID" value="QBR91479.1"/>
    <property type="molecule type" value="Genomic_DNA"/>
</dbReference>
<reference evidence="1 2" key="1">
    <citation type="submission" date="2019-03" db="EMBL/GenBank/DDBJ databases">
        <title>Three New Species of Nocardioides, Nocardioides euryhalodurans sp. nov., Nocardioides seonyuensis sp. nov. and Nocardioides eburneoflavus sp. nov., Iolated from Soil.</title>
        <authorList>
            <person name="Roh S.G."/>
            <person name="Lee C."/>
            <person name="Kim M.-K."/>
            <person name="Kim S.B."/>
        </authorList>
    </citation>
    <scope>NUCLEOTIDE SEQUENCE [LARGE SCALE GENOMIC DNA]</scope>
    <source>
        <strain evidence="1 2">MMS17-SY117</strain>
    </source>
</reference>
<dbReference type="KEGG" id="noy:EXE57_03755"/>
<sequence>MSRAPERGGADFELTVHGRLGPVLRRALHPSSVVETRTCTTIRSVSSADLPDLVRLLDSHGLRIEGVWRVPRGRPGAG</sequence>
<keyword evidence="2" id="KW-1185">Reference proteome</keyword>
<name>A0A4P7GIG3_9ACTN</name>
<evidence type="ECO:0000313" key="1">
    <source>
        <dbReference type="EMBL" id="QBR91479.1"/>
    </source>
</evidence>
<dbReference type="RefSeq" id="WP_135074135.1">
    <property type="nucleotide sequence ID" value="NZ_CP038267.1"/>
</dbReference>
<accession>A0A4P7GIG3</accession>
<dbReference type="AlphaFoldDB" id="A0A4P7GIG3"/>
<organism evidence="1 2">
    <name type="scientific">Nocardioides euryhalodurans</name>
    <dbReference type="NCBI Taxonomy" id="2518370"/>
    <lineage>
        <taxon>Bacteria</taxon>
        <taxon>Bacillati</taxon>
        <taxon>Actinomycetota</taxon>
        <taxon>Actinomycetes</taxon>
        <taxon>Propionibacteriales</taxon>
        <taxon>Nocardioidaceae</taxon>
        <taxon>Nocardioides</taxon>
    </lineage>
</organism>
<dbReference type="OrthoDB" id="3787809at2"/>
<proteinExistence type="predicted"/>